<dbReference type="AlphaFoldDB" id="A0A4U3L534"/>
<sequence>MLQIEAGKQVKQIQTDFNIRYPYLKIEMIRQHAGKAEAMHANEVIARVPATAISIGIHQTVARLEQEFLEKAGLRVKVYRKFCNVWIETTLTNDWTLEQQNQEGKLLSELNTSVA</sequence>
<gene>
    <name evidence="1" type="ORF">FC093_05720</name>
</gene>
<dbReference type="RefSeq" id="WP_137260790.1">
    <property type="nucleotide sequence ID" value="NZ_SZQL01000003.1"/>
</dbReference>
<evidence type="ECO:0000313" key="2">
    <source>
        <dbReference type="Proteomes" id="UP000305848"/>
    </source>
</evidence>
<dbReference type="EMBL" id="SZQL01000003">
    <property type="protein sequence ID" value="TKK70245.1"/>
    <property type="molecule type" value="Genomic_DNA"/>
</dbReference>
<proteinExistence type="predicted"/>
<dbReference type="Proteomes" id="UP000305848">
    <property type="component" value="Unassembled WGS sequence"/>
</dbReference>
<reference evidence="1 2" key="1">
    <citation type="submission" date="2019-05" db="EMBL/GenBank/DDBJ databases">
        <title>Panacibacter sp. strain 17mud1-8 Genome sequencing and assembly.</title>
        <authorList>
            <person name="Chhetri G."/>
        </authorList>
    </citation>
    <scope>NUCLEOTIDE SEQUENCE [LARGE SCALE GENOMIC DNA]</scope>
    <source>
        <strain evidence="1 2">17mud1-8</strain>
    </source>
</reference>
<evidence type="ECO:0000313" key="1">
    <source>
        <dbReference type="EMBL" id="TKK70245.1"/>
    </source>
</evidence>
<dbReference type="OrthoDB" id="959050at2"/>
<accession>A0A4U3L534</accession>
<name>A0A4U3L534_9BACT</name>
<organism evidence="1 2">
    <name type="scientific">Ilyomonas limi</name>
    <dbReference type="NCBI Taxonomy" id="2575867"/>
    <lineage>
        <taxon>Bacteria</taxon>
        <taxon>Pseudomonadati</taxon>
        <taxon>Bacteroidota</taxon>
        <taxon>Chitinophagia</taxon>
        <taxon>Chitinophagales</taxon>
        <taxon>Chitinophagaceae</taxon>
        <taxon>Ilyomonas</taxon>
    </lineage>
</organism>
<comment type="caution">
    <text evidence="1">The sequence shown here is derived from an EMBL/GenBank/DDBJ whole genome shotgun (WGS) entry which is preliminary data.</text>
</comment>
<protein>
    <submittedName>
        <fullName evidence="1">Uncharacterized protein</fullName>
    </submittedName>
</protein>
<keyword evidence="2" id="KW-1185">Reference proteome</keyword>